<dbReference type="AlphaFoldDB" id="A0AAV1XQU8"/>
<gene>
    <name evidence="1" type="ORF">LLUT_LOCUS25048</name>
</gene>
<evidence type="ECO:0000313" key="2">
    <source>
        <dbReference type="Proteomes" id="UP001497480"/>
    </source>
</evidence>
<dbReference type="PANTHER" id="PTHR35461:SF3">
    <property type="entry name" value="OVATE DOMAIN-CONTAINING PROTEIN"/>
    <property type="match status" value="1"/>
</dbReference>
<proteinExistence type="predicted"/>
<comment type="caution">
    <text evidence="1">The sequence shown here is derived from an EMBL/GenBank/DDBJ whole genome shotgun (WGS) entry which is preliminary data.</text>
</comment>
<sequence length="235" mass="28112">MSLCRLHQKISFILITESLLLPMLIRSTKKFFQKTIKNFKSFFSSGYYEMLPKTPPFNDHLSYSVAATSVKNIDNNNNTSYMELEKFYNDQWDSEKEKEAKRRNKNKAALMLSSPTNQNNEVYNNESFISFSNTHKKKKNQVEKTQKREECDKQNKKMNFFMVEEKLRELEMLDISNVDHVLDIEEILYYYSRLTCPSYIEIVDKFFMQMYSEFFGLSWYATPCSVNSRMKLRYQ</sequence>
<dbReference type="EMBL" id="CAXHTB010000017">
    <property type="protein sequence ID" value="CAL0323988.1"/>
    <property type="molecule type" value="Genomic_DNA"/>
</dbReference>
<organism evidence="1 2">
    <name type="scientific">Lupinus luteus</name>
    <name type="common">European yellow lupine</name>
    <dbReference type="NCBI Taxonomy" id="3873"/>
    <lineage>
        <taxon>Eukaryota</taxon>
        <taxon>Viridiplantae</taxon>
        <taxon>Streptophyta</taxon>
        <taxon>Embryophyta</taxon>
        <taxon>Tracheophyta</taxon>
        <taxon>Spermatophyta</taxon>
        <taxon>Magnoliopsida</taxon>
        <taxon>eudicotyledons</taxon>
        <taxon>Gunneridae</taxon>
        <taxon>Pentapetalae</taxon>
        <taxon>rosids</taxon>
        <taxon>fabids</taxon>
        <taxon>Fabales</taxon>
        <taxon>Fabaceae</taxon>
        <taxon>Papilionoideae</taxon>
        <taxon>50 kb inversion clade</taxon>
        <taxon>genistoids sensu lato</taxon>
        <taxon>core genistoids</taxon>
        <taxon>Genisteae</taxon>
        <taxon>Lupinus</taxon>
    </lineage>
</organism>
<reference evidence="1 2" key="1">
    <citation type="submission" date="2024-03" db="EMBL/GenBank/DDBJ databases">
        <authorList>
            <person name="Martinez-Hernandez J."/>
        </authorList>
    </citation>
    <scope>NUCLEOTIDE SEQUENCE [LARGE SCALE GENOMIC DNA]</scope>
</reference>
<evidence type="ECO:0000313" key="1">
    <source>
        <dbReference type="EMBL" id="CAL0323988.1"/>
    </source>
</evidence>
<protein>
    <submittedName>
        <fullName evidence="1">Uncharacterized protein</fullName>
    </submittedName>
</protein>
<dbReference type="PANTHER" id="PTHR35461">
    <property type="entry name" value="BNAANNG14610D PROTEIN"/>
    <property type="match status" value="1"/>
</dbReference>
<accession>A0AAV1XQU8</accession>
<keyword evidence="2" id="KW-1185">Reference proteome</keyword>
<dbReference type="Proteomes" id="UP001497480">
    <property type="component" value="Unassembled WGS sequence"/>
</dbReference>
<name>A0AAV1XQU8_LUPLU</name>